<dbReference type="CDD" id="cd01851">
    <property type="entry name" value="GBP"/>
    <property type="match status" value="1"/>
</dbReference>
<dbReference type="AlphaFoldDB" id="A0A1D2VB31"/>
<feature type="non-terminal residue" evidence="11">
    <location>
        <position position="1"/>
    </location>
</feature>
<evidence type="ECO:0000313" key="12">
    <source>
        <dbReference type="Proteomes" id="UP000095038"/>
    </source>
</evidence>
<dbReference type="InterPro" id="IPR027417">
    <property type="entry name" value="P-loop_NTPase"/>
</dbReference>
<evidence type="ECO:0000256" key="3">
    <source>
        <dbReference type="ARBA" id="ARBA00022801"/>
    </source>
</evidence>
<dbReference type="GO" id="GO:0016320">
    <property type="term" value="P:endoplasmic reticulum membrane fusion"/>
    <property type="evidence" value="ECO:0007669"/>
    <property type="project" value="EnsemblFungi"/>
</dbReference>
<dbReference type="PROSITE" id="PS51715">
    <property type="entry name" value="G_GB1_RHD3"/>
    <property type="match status" value="1"/>
</dbReference>
<evidence type="ECO:0000256" key="4">
    <source>
        <dbReference type="ARBA" id="ARBA00022824"/>
    </source>
</evidence>
<evidence type="ECO:0000256" key="7">
    <source>
        <dbReference type="ARBA" id="ARBA00023136"/>
    </source>
</evidence>
<dbReference type="PANTHER" id="PTHR45923">
    <property type="entry name" value="PROTEIN SEY1"/>
    <property type="match status" value="1"/>
</dbReference>
<keyword evidence="12" id="KW-1185">Reference proteome</keyword>
<feature type="transmembrane region" description="Helical" evidence="9">
    <location>
        <begin position="740"/>
        <end position="757"/>
    </location>
</feature>
<dbReference type="GO" id="GO:0005525">
    <property type="term" value="F:GTP binding"/>
    <property type="evidence" value="ECO:0007669"/>
    <property type="project" value="UniProtKB-KW"/>
</dbReference>
<evidence type="ECO:0000259" key="10">
    <source>
        <dbReference type="PROSITE" id="PS51715"/>
    </source>
</evidence>
<keyword evidence="5 9" id="KW-1133">Transmembrane helix</keyword>
<dbReference type="InterPro" id="IPR008803">
    <property type="entry name" value="RHD3/Sey1"/>
</dbReference>
<sequence length="817" mass="94211">INHSIQIINEQKDFNKKIMNYVKDIVDQDIGFNYHVISVFGSQSTGKSTLLNALFGTKFDVMNQDKRQQTTKGIWLAYAPNIASHTNKIHNDNVDLTTLLKVNNINTNNNASTTKTPTPIPNSHNNTQNIFVMDIEGTDGRERGEDQDFERKAALFALATSEVLLINIWENQIGLYQGANLGLLKTVFEVNLSLFSNKNQKCLLLFVIRDFTATTTLDSLADSLIDSLNKIWSQLQRPKGTEDFQLNDFFDLRFFALPHKVFQPLQFTTEVSKLGDQFQNVSSYESQGLPSLHTNNQSIFNKRYHRNIPLDGWTIYAENVWDQIESNKDLDLPTQQILVARFRCDEISNLAYQNFEKDFNQIFNDFDGKILPSNFMPPTNPSDDFTPINQIIDQLKEKYVKEYDLSASRYAQHVYDQKRIALINKIFLKLKEIYSLYLLQLRKLSIDLFFSNFQFLKKSKEKFNTAIQQSKQIALDYFTKNSKDCLLLDAEIFDYSLDLKELQTSIDESIKTQTAKELDNLINIKIIKRFTNIFNQQFLTLLLSPDLKTWNDSLSSFNSTLSNLLLKFKSEDGSYDFGLGLSDEESIDTFKKIQRLAWESFDSIIHNQITEEKIVNLLRERFEDKFRYDEENVPKLWSNALEVDQSYKVAKEYAFSILPILAIAKTDDGVEIIPDVSIYNQEISSDVESDDEELNSSKNQRFAHILSAEQQNSIKHKFKRQADAMYVEAKRSTIQSITSIPYWIYIIIAILGYDEFMAIIKNPLYITLIIVLGAAAYFTHAMNLWGPLLSVSTAMFNETVKVSKQKLREILNEDSDS</sequence>
<feature type="transmembrane region" description="Helical" evidence="9">
    <location>
        <begin position="764"/>
        <end position="785"/>
    </location>
</feature>
<keyword evidence="7 9" id="KW-0472">Membrane</keyword>
<keyword evidence="3" id="KW-0378">Hydrolase</keyword>
<evidence type="ECO:0000256" key="8">
    <source>
        <dbReference type="PROSITE-ProRule" id="PRU01052"/>
    </source>
</evidence>
<dbReference type="Proteomes" id="UP000095038">
    <property type="component" value="Unassembled WGS sequence"/>
</dbReference>
<dbReference type="GO" id="GO:0032541">
    <property type="term" value="C:cortical endoplasmic reticulum"/>
    <property type="evidence" value="ECO:0007669"/>
    <property type="project" value="EnsemblFungi"/>
</dbReference>
<evidence type="ECO:0000256" key="5">
    <source>
        <dbReference type="ARBA" id="ARBA00022989"/>
    </source>
</evidence>
<evidence type="ECO:0000313" key="11">
    <source>
        <dbReference type="EMBL" id="ODV58657.1"/>
    </source>
</evidence>
<name>A0A1D2VB31_9ASCO</name>
<feature type="non-terminal residue" evidence="11">
    <location>
        <position position="817"/>
    </location>
</feature>
<keyword evidence="1 9" id="KW-0812">Transmembrane</keyword>
<organism evidence="11 12">
    <name type="scientific">Ascoidea rubescens DSM 1968</name>
    <dbReference type="NCBI Taxonomy" id="1344418"/>
    <lineage>
        <taxon>Eukaryota</taxon>
        <taxon>Fungi</taxon>
        <taxon>Dikarya</taxon>
        <taxon>Ascomycota</taxon>
        <taxon>Saccharomycotina</taxon>
        <taxon>Saccharomycetes</taxon>
        <taxon>Ascoideaceae</taxon>
        <taxon>Ascoidea</taxon>
    </lineage>
</organism>
<dbReference type="Pfam" id="PF05879">
    <property type="entry name" value="RHD3_GTPase"/>
    <property type="match status" value="1"/>
</dbReference>
<feature type="domain" description="GB1/RHD3-type G" evidence="10">
    <location>
        <begin position="31"/>
        <end position="305"/>
    </location>
</feature>
<evidence type="ECO:0000256" key="6">
    <source>
        <dbReference type="ARBA" id="ARBA00023134"/>
    </source>
</evidence>
<keyword evidence="4" id="KW-0256">Endoplasmic reticulum</keyword>
<dbReference type="PANTHER" id="PTHR45923:SF2">
    <property type="entry name" value="PROTEIN SEY1"/>
    <property type="match status" value="1"/>
</dbReference>
<dbReference type="InterPro" id="IPR046758">
    <property type="entry name" value="Sey1/RHD3-like_3HB"/>
</dbReference>
<keyword evidence="6" id="KW-0342">GTP-binding</keyword>
<dbReference type="Pfam" id="PF20428">
    <property type="entry name" value="Sey1_3HB"/>
    <property type="match status" value="1"/>
</dbReference>
<evidence type="ECO:0000256" key="9">
    <source>
        <dbReference type="SAM" id="Phobius"/>
    </source>
</evidence>
<evidence type="ECO:0000256" key="2">
    <source>
        <dbReference type="ARBA" id="ARBA00022741"/>
    </source>
</evidence>
<dbReference type="RefSeq" id="XP_020044964.1">
    <property type="nucleotide sequence ID" value="XM_020189409.1"/>
</dbReference>
<dbReference type="EMBL" id="KV454490">
    <property type="protein sequence ID" value="ODV58657.1"/>
    <property type="molecule type" value="Genomic_DNA"/>
</dbReference>
<keyword evidence="2" id="KW-0547">Nucleotide-binding</keyword>
<dbReference type="HAMAP" id="MF_03109">
    <property type="entry name" value="Sey1"/>
    <property type="match status" value="1"/>
</dbReference>
<dbReference type="GO" id="GO:0003924">
    <property type="term" value="F:GTPase activity"/>
    <property type="evidence" value="ECO:0007669"/>
    <property type="project" value="EnsemblFungi"/>
</dbReference>
<evidence type="ECO:0000256" key="1">
    <source>
        <dbReference type="ARBA" id="ARBA00022692"/>
    </source>
</evidence>
<dbReference type="SUPFAM" id="SSF52540">
    <property type="entry name" value="P-loop containing nucleoside triphosphate hydrolases"/>
    <property type="match status" value="1"/>
</dbReference>
<protein>
    <submittedName>
        <fullName evidence="11">Root hair defective 3 GTP-binding protein</fullName>
    </submittedName>
</protein>
<dbReference type="InterPro" id="IPR030386">
    <property type="entry name" value="G_GB1_RHD3_dom"/>
</dbReference>
<comment type="similarity">
    <text evidence="8">Belongs to the TRAFAC class dynamin-like GTPase superfamily. GB1/RHD3 GTPase family.</text>
</comment>
<dbReference type="GO" id="GO:0048309">
    <property type="term" value="P:endoplasmic reticulum inheritance"/>
    <property type="evidence" value="ECO:0007669"/>
    <property type="project" value="EnsemblFungi"/>
</dbReference>
<dbReference type="OrthoDB" id="1597724at2759"/>
<gene>
    <name evidence="11" type="ORF">ASCRUDRAFT_16312</name>
</gene>
<reference evidence="12" key="1">
    <citation type="submission" date="2016-05" db="EMBL/GenBank/DDBJ databases">
        <title>Comparative genomics of biotechnologically important yeasts.</title>
        <authorList>
            <consortium name="DOE Joint Genome Institute"/>
            <person name="Riley R."/>
            <person name="Haridas S."/>
            <person name="Wolfe K.H."/>
            <person name="Lopes M.R."/>
            <person name="Hittinger C.T."/>
            <person name="Goker M."/>
            <person name="Salamov A."/>
            <person name="Wisecaver J."/>
            <person name="Long T.M."/>
            <person name="Aerts A.L."/>
            <person name="Barry K."/>
            <person name="Choi C."/>
            <person name="Clum A."/>
            <person name="Coughlan A.Y."/>
            <person name="Deshpande S."/>
            <person name="Douglass A.P."/>
            <person name="Hanson S.J."/>
            <person name="Klenk H.-P."/>
            <person name="Labutti K."/>
            <person name="Lapidus A."/>
            <person name="Lindquist E."/>
            <person name="Lipzen A."/>
            <person name="Meier-Kolthoff J.P."/>
            <person name="Ohm R.A."/>
            <person name="Otillar R.P."/>
            <person name="Pangilinan J."/>
            <person name="Peng Y."/>
            <person name="Rokas A."/>
            <person name="Rosa C.A."/>
            <person name="Scheuner C."/>
            <person name="Sibirny A.A."/>
            <person name="Slot J.C."/>
            <person name="Stielow J.B."/>
            <person name="Sun H."/>
            <person name="Kurtzman C.P."/>
            <person name="Blackwell M."/>
            <person name="Grigoriev I.V."/>
            <person name="Jeffries T.W."/>
        </authorList>
    </citation>
    <scope>NUCLEOTIDE SEQUENCE [LARGE SCALE GENOMIC DNA]</scope>
    <source>
        <strain evidence="12">DSM 1968</strain>
    </source>
</reference>
<dbReference type="FunCoup" id="A0A1D2VB31">
    <property type="interactions" value="64"/>
</dbReference>
<dbReference type="InParanoid" id="A0A1D2VB31"/>
<accession>A0A1D2VB31</accession>
<dbReference type="GeneID" id="30963045"/>
<dbReference type="STRING" id="1344418.A0A1D2VB31"/>
<proteinExistence type="inferred from homology"/>
<dbReference type="Gene3D" id="3.40.50.300">
    <property type="entry name" value="P-loop containing nucleotide triphosphate hydrolases"/>
    <property type="match status" value="1"/>
</dbReference>